<evidence type="ECO:0000256" key="1">
    <source>
        <dbReference type="ARBA" id="ARBA00001698"/>
    </source>
</evidence>
<dbReference type="Proteomes" id="UP000790347">
    <property type="component" value="Unassembled WGS sequence"/>
</dbReference>
<reference evidence="19" key="1">
    <citation type="submission" date="2013-05" db="EMBL/GenBank/DDBJ databases">
        <authorList>
            <person name="Yim A.K.Y."/>
            <person name="Chan T.F."/>
            <person name="Ji K.M."/>
            <person name="Liu X.Y."/>
            <person name="Zhou J.W."/>
            <person name="Li R.Q."/>
            <person name="Yang K.Y."/>
            <person name="Li J."/>
            <person name="Li M."/>
            <person name="Law P.T.W."/>
            <person name="Wu Y.L."/>
            <person name="Cai Z.L."/>
            <person name="Qin H."/>
            <person name="Bao Y."/>
            <person name="Leung R.K.K."/>
            <person name="Ng P.K.S."/>
            <person name="Zou J."/>
            <person name="Zhong X.J."/>
            <person name="Ran P.X."/>
            <person name="Zhong N.S."/>
            <person name="Liu Z.G."/>
            <person name="Tsui S.K.W."/>
        </authorList>
    </citation>
    <scope>NUCLEOTIDE SEQUENCE</scope>
    <source>
        <strain evidence="19">Derf</strain>
        <tissue evidence="19">Whole organism</tissue>
    </source>
</reference>
<evidence type="ECO:0000256" key="10">
    <source>
        <dbReference type="ARBA" id="ARBA00022695"/>
    </source>
</evidence>
<comment type="similarity">
    <text evidence="5 16 17">Belongs to the CDS family.</text>
</comment>
<feature type="compositionally biased region" description="Low complexity" evidence="18">
    <location>
        <begin position="17"/>
        <end position="44"/>
    </location>
</feature>
<evidence type="ECO:0000256" key="7">
    <source>
        <dbReference type="ARBA" id="ARBA00022516"/>
    </source>
</evidence>
<keyword evidence="13 16" id="KW-0472">Membrane</keyword>
<keyword evidence="20" id="KW-1185">Reference proteome</keyword>
<accession>A0A922HNS6</accession>
<keyword evidence="9 16" id="KW-0812">Transmembrane</keyword>
<dbReference type="EC" id="2.7.7.41" evidence="6 16"/>
<dbReference type="EMBL" id="ASGP02000006">
    <property type="protein sequence ID" value="KAH9501147.1"/>
    <property type="molecule type" value="Genomic_DNA"/>
</dbReference>
<dbReference type="InterPro" id="IPR016720">
    <property type="entry name" value="PC_Trfase_euk"/>
</dbReference>
<keyword evidence="11 16" id="KW-1133">Transmembrane helix</keyword>
<evidence type="ECO:0000313" key="19">
    <source>
        <dbReference type="EMBL" id="KAH9501147.1"/>
    </source>
</evidence>
<gene>
    <name evidence="19" type="ORF">DERF_012013</name>
</gene>
<feature type="transmembrane region" description="Helical" evidence="16">
    <location>
        <begin position="199"/>
        <end position="218"/>
    </location>
</feature>
<evidence type="ECO:0000256" key="17">
    <source>
        <dbReference type="RuleBase" id="RU003938"/>
    </source>
</evidence>
<dbReference type="PANTHER" id="PTHR13773">
    <property type="entry name" value="PHOSPHATIDATE CYTIDYLYLTRANSFERASE"/>
    <property type="match status" value="1"/>
</dbReference>
<dbReference type="OrthoDB" id="10260889at2759"/>
<sequence length="474" mass="54523">MSSTLINRQSGDRPPHSSSTSSSSSSSMNTQTLSQQQQQQQQQSHANVVRKPSVDNVDSDGEDKLIDESNIEDLVKELPQSSDKTVQFLDNMLAVLPNRWRNYIVRSIFTLLMVIGFGLVIYWGPLALMILTLCIQVKCFQEIIAIGYSVYRVHGLPWFRSLSWYMLITSNYFFYAESLVEYFALVLKKPNIMQPLISYHRFISFTLYVIGFVWFVLSLVKRYYLRQFSLFAWTHVTLLIVVTQSYLIIQNMFEGLIWFIVPVSMIVINDSMAYLFGFFFGKTPLIKLSPKKTWEGFIGGVISTVILGMIVSHLLCGYQFFVCPIESYDPIERVFKCTPSKLFQLTEYCLPETLQFIFKIFGLPQTISIYPFVLHSLALSLFSSIIGPFGGFFASGFKRAFKIKDFGDVIPGHGGLVDRFDCQYLMASFVNVYIYSFVRAPNPTKILHLIYQLKPEDQMNIYHMLQEHLNLTIN</sequence>
<comment type="pathway">
    <text evidence="3 16 17">Phospholipid metabolism; CDP-diacylglycerol biosynthesis; CDP-diacylglycerol from sn-glycerol 3-phosphate: step 3/3.</text>
</comment>
<comment type="caution">
    <text evidence="19">The sequence shown here is derived from an EMBL/GenBank/DDBJ whole genome shotgun (WGS) entry which is preliminary data.</text>
</comment>
<evidence type="ECO:0000256" key="8">
    <source>
        <dbReference type="ARBA" id="ARBA00022679"/>
    </source>
</evidence>
<evidence type="ECO:0000256" key="14">
    <source>
        <dbReference type="ARBA" id="ARBA00023209"/>
    </source>
</evidence>
<evidence type="ECO:0000256" key="13">
    <source>
        <dbReference type="ARBA" id="ARBA00023136"/>
    </source>
</evidence>
<name>A0A922HNS6_DERFA</name>
<evidence type="ECO:0000256" key="2">
    <source>
        <dbReference type="ARBA" id="ARBA00004141"/>
    </source>
</evidence>
<feature type="transmembrane region" description="Helical" evidence="16">
    <location>
        <begin position="163"/>
        <end position="187"/>
    </location>
</feature>
<evidence type="ECO:0000256" key="12">
    <source>
        <dbReference type="ARBA" id="ARBA00023098"/>
    </source>
</evidence>
<dbReference type="GO" id="GO:0005789">
    <property type="term" value="C:endoplasmic reticulum membrane"/>
    <property type="evidence" value="ECO:0007669"/>
    <property type="project" value="TreeGrafter"/>
</dbReference>
<reference evidence="19" key="2">
    <citation type="journal article" date="2022" name="Res Sq">
        <title>Comparative Genomics Reveals Insights into the Divergent Evolution of Astigmatic Mites and Household Pest Adaptations.</title>
        <authorList>
            <person name="Xiong Q."/>
            <person name="Wan A.T.-Y."/>
            <person name="Liu X.-Y."/>
            <person name="Fung C.S.-H."/>
            <person name="Xiao X."/>
            <person name="Malainual N."/>
            <person name="Hou J."/>
            <person name="Wang L."/>
            <person name="Wang M."/>
            <person name="Yang K."/>
            <person name="Cui Y."/>
            <person name="Leung E."/>
            <person name="Nong W."/>
            <person name="Shin S.-K."/>
            <person name="Au S."/>
            <person name="Jeong K.Y."/>
            <person name="Chew F.T."/>
            <person name="Hui J."/>
            <person name="Leung T.F."/>
            <person name="Tungtrongchitr A."/>
            <person name="Zhong N."/>
            <person name="Liu Z."/>
            <person name="Tsui S."/>
        </authorList>
    </citation>
    <scope>NUCLEOTIDE SEQUENCE</scope>
    <source>
        <strain evidence="19">Derf</strain>
        <tissue evidence="19">Whole organism</tissue>
    </source>
</reference>
<evidence type="ECO:0000256" key="18">
    <source>
        <dbReference type="SAM" id="MobiDB-lite"/>
    </source>
</evidence>
<proteinExistence type="inferred from homology"/>
<feature type="transmembrane region" description="Helical" evidence="16">
    <location>
        <begin position="230"/>
        <end position="249"/>
    </location>
</feature>
<feature type="transmembrane region" description="Helical" evidence="16">
    <location>
        <begin position="255"/>
        <end position="276"/>
    </location>
</feature>
<dbReference type="GO" id="GO:0016024">
    <property type="term" value="P:CDP-diacylglycerol biosynthetic process"/>
    <property type="evidence" value="ECO:0007669"/>
    <property type="project" value="UniProtKB-UniRule"/>
</dbReference>
<keyword evidence="12 16" id="KW-0443">Lipid metabolism</keyword>
<dbReference type="PANTHER" id="PTHR13773:SF8">
    <property type="entry name" value="PHOSPHATIDATE CYTIDYLYLTRANSFERASE, PHOTORECEPTOR-SPECIFIC"/>
    <property type="match status" value="1"/>
</dbReference>
<evidence type="ECO:0000256" key="3">
    <source>
        <dbReference type="ARBA" id="ARBA00005119"/>
    </source>
</evidence>
<feature type="region of interest" description="Disordered" evidence="18">
    <location>
        <begin position="1"/>
        <end position="63"/>
    </location>
</feature>
<evidence type="ECO:0000256" key="5">
    <source>
        <dbReference type="ARBA" id="ARBA00010185"/>
    </source>
</evidence>
<feature type="transmembrane region" description="Helical" evidence="16">
    <location>
        <begin position="297"/>
        <end position="321"/>
    </location>
</feature>
<comment type="subcellular location">
    <subcellularLocation>
        <location evidence="2">Membrane</location>
        <topology evidence="2">Multi-pass membrane protein</topology>
    </subcellularLocation>
</comment>
<evidence type="ECO:0000256" key="15">
    <source>
        <dbReference type="ARBA" id="ARBA00023264"/>
    </source>
</evidence>
<comment type="pathway">
    <text evidence="4">Lipid metabolism.</text>
</comment>
<dbReference type="PIRSF" id="PIRSF018269">
    <property type="entry name" value="PC_trans_euk"/>
    <property type="match status" value="1"/>
</dbReference>
<keyword evidence="14 16" id="KW-0594">Phospholipid biosynthesis</keyword>
<keyword evidence="15 16" id="KW-1208">Phospholipid metabolism</keyword>
<evidence type="ECO:0000313" key="20">
    <source>
        <dbReference type="Proteomes" id="UP000790347"/>
    </source>
</evidence>
<protein>
    <recommendedName>
        <fullName evidence="6 16">Phosphatidate cytidylyltransferase</fullName>
        <ecNumber evidence="6 16">2.7.7.41</ecNumber>
    </recommendedName>
</protein>
<dbReference type="Pfam" id="PF01148">
    <property type="entry name" value="CTP_transf_1"/>
    <property type="match status" value="1"/>
</dbReference>
<feature type="transmembrane region" description="Helical" evidence="16">
    <location>
        <begin position="103"/>
        <end position="123"/>
    </location>
</feature>
<keyword evidence="7 16" id="KW-0444">Lipid biosynthesis</keyword>
<keyword evidence="10 16" id="KW-0548">Nucleotidyltransferase</keyword>
<keyword evidence="8 16" id="KW-0808">Transferase</keyword>
<evidence type="ECO:0000256" key="9">
    <source>
        <dbReference type="ARBA" id="ARBA00022692"/>
    </source>
</evidence>
<feature type="transmembrane region" description="Helical" evidence="16">
    <location>
        <begin position="372"/>
        <end position="394"/>
    </location>
</feature>
<evidence type="ECO:0000256" key="4">
    <source>
        <dbReference type="ARBA" id="ARBA00005189"/>
    </source>
</evidence>
<dbReference type="PROSITE" id="PS01315">
    <property type="entry name" value="CDS"/>
    <property type="match status" value="1"/>
</dbReference>
<organism evidence="19 20">
    <name type="scientific">Dermatophagoides farinae</name>
    <name type="common">American house dust mite</name>
    <dbReference type="NCBI Taxonomy" id="6954"/>
    <lineage>
        <taxon>Eukaryota</taxon>
        <taxon>Metazoa</taxon>
        <taxon>Ecdysozoa</taxon>
        <taxon>Arthropoda</taxon>
        <taxon>Chelicerata</taxon>
        <taxon>Arachnida</taxon>
        <taxon>Acari</taxon>
        <taxon>Acariformes</taxon>
        <taxon>Sarcoptiformes</taxon>
        <taxon>Astigmata</taxon>
        <taxon>Psoroptidia</taxon>
        <taxon>Analgoidea</taxon>
        <taxon>Pyroglyphidae</taxon>
        <taxon>Dermatophagoidinae</taxon>
        <taxon>Dermatophagoides</taxon>
    </lineage>
</organism>
<evidence type="ECO:0000256" key="11">
    <source>
        <dbReference type="ARBA" id="ARBA00022989"/>
    </source>
</evidence>
<dbReference type="GO" id="GO:0004605">
    <property type="term" value="F:phosphatidate cytidylyltransferase activity"/>
    <property type="evidence" value="ECO:0007669"/>
    <property type="project" value="UniProtKB-UniRule"/>
</dbReference>
<dbReference type="AlphaFoldDB" id="A0A922HNS6"/>
<evidence type="ECO:0000256" key="6">
    <source>
        <dbReference type="ARBA" id="ARBA00012487"/>
    </source>
</evidence>
<evidence type="ECO:0000256" key="16">
    <source>
        <dbReference type="PIRNR" id="PIRNR018269"/>
    </source>
</evidence>
<comment type="catalytic activity">
    <reaction evidence="1 16 17">
        <text>a 1,2-diacyl-sn-glycero-3-phosphate + CTP + H(+) = a CDP-1,2-diacyl-sn-glycerol + diphosphate</text>
        <dbReference type="Rhea" id="RHEA:16229"/>
        <dbReference type="ChEBI" id="CHEBI:15378"/>
        <dbReference type="ChEBI" id="CHEBI:33019"/>
        <dbReference type="ChEBI" id="CHEBI:37563"/>
        <dbReference type="ChEBI" id="CHEBI:58332"/>
        <dbReference type="ChEBI" id="CHEBI:58608"/>
        <dbReference type="EC" id="2.7.7.41"/>
    </reaction>
</comment>
<dbReference type="InterPro" id="IPR000374">
    <property type="entry name" value="PC_trans"/>
</dbReference>